<keyword evidence="2" id="KW-1185">Reference proteome</keyword>
<protein>
    <submittedName>
        <fullName evidence="1">Uncharacterized protein</fullName>
    </submittedName>
</protein>
<reference evidence="1 2" key="1">
    <citation type="submission" date="2024-04" db="EMBL/GenBank/DDBJ databases">
        <title>Phyllosticta paracitricarpa is synonymous to the EU quarantine fungus P. citricarpa based on phylogenomic analyses.</title>
        <authorList>
            <consortium name="Lawrence Berkeley National Laboratory"/>
            <person name="Van Ingen-Buijs V.A."/>
            <person name="Van Westerhoven A.C."/>
            <person name="Haridas S."/>
            <person name="Skiadas P."/>
            <person name="Martin F."/>
            <person name="Groenewald J.Z."/>
            <person name="Crous P.W."/>
            <person name="Seidl M.F."/>
        </authorList>
    </citation>
    <scope>NUCLEOTIDE SEQUENCE [LARGE SCALE GENOMIC DNA]</scope>
    <source>
        <strain evidence="1 2">CBS 123374</strain>
    </source>
</reference>
<comment type="caution">
    <text evidence="1">The sequence shown here is derived from an EMBL/GenBank/DDBJ whole genome shotgun (WGS) entry which is preliminary data.</text>
</comment>
<gene>
    <name evidence="1" type="ORF">HDK90DRAFT_24037</name>
</gene>
<organism evidence="1 2">
    <name type="scientific">Phyllosticta capitalensis</name>
    <dbReference type="NCBI Taxonomy" id="121624"/>
    <lineage>
        <taxon>Eukaryota</taxon>
        <taxon>Fungi</taxon>
        <taxon>Dikarya</taxon>
        <taxon>Ascomycota</taxon>
        <taxon>Pezizomycotina</taxon>
        <taxon>Dothideomycetes</taxon>
        <taxon>Dothideomycetes incertae sedis</taxon>
        <taxon>Botryosphaeriales</taxon>
        <taxon>Phyllostictaceae</taxon>
        <taxon>Phyllosticta</taxon>
    </lineage>
</organism>
<dbReference type="EMBL" id="JBBWRZ010000001">
    <property type="protein sequence ID" value="KAK8246877.1"/>
    <property type="molecule type" value="Genomic_DNA"/>
</dbReference>
<dbReference type="Proteomes" id="UP001492380">
    <property type="component" value="Unassembled WGS sequence"/>
</dbReference>
<proteinExistence type="predicted"/>
<sequence length="86" mass="9742">MGYQRLSPFFSLAFLLIDLFFFLNHHRLGMTIGVWYGTYLVEFAHYPPKNQFLAVLALLASLPPLTNPSIGSSTAPFPVPSHSRRF</sequence>
<accession>A0ABR1Z3T9</accession>
<evidence type="ECO:0000313" key="2">
    <source>
        <dbReference type="Proteomes" id="UP001492380"/>
    </source>
</evidence>
<evidence type="ECO:0000313" key="1">
    <source>
        <dbReference type="EMBL" id="KAK8246877.1"/>
    </source>
</evidence>
<name>A0ABR1Z3T9_9PEZI</name>